<dbReference type="EMBL" id="JACAZI010000009">
    <property type="protein sequence ID" value="KAF7352134.1"/>
    <property type="molecule type" value="Genomic_DNA"/>
</dbReference>
<keyword evidence="3" id="KW-1185">Reference proteome</keyword>
<sequence length="443" mass="49776">MYSPLHKLAAGAKTFRIFLCSFTVMLYLFRAILVSNILTLLSPLFLEEREDYRVFPLLVTCGVTTLHHILLVFPWRFDTAPIDVTLVMSEFTALTVFLWIFPNLGGRFHFPIHPLMRPFFGVDAVLLCLSFFLLLSGSPRGRFDFYGKRSSESHYTPWQIAFGMSQSKQLVRGESRIILAFRTALLGAICLAIPAFGIYTALFEPIQTETMTRKIKVSHSWFKSVDRWDGILPVWLAMAFLPSDPQRNRAEADVDEYTEPIPLVLGSHLYVILSSTERQLFSRSALDFLGFTTPLRTITVYNTLLVQTDPYPPNNGSDMMSIRLRLRDDFSGASSKVQDYTNVSVLTGLAALGGLWTFTNGVFALLFGANLVYFLFGIRPLSALGIVHVFQRTTLIRNWHEDFPALYSEGGLPGSDSAGVVAFASGSSTSRTLPELRIPEMFL</sequence>
<reference evidence="2" key="1">
    <citation type="submission" date="2020-05" db="EMBL/GenBank/DDBJ databases">
        <title>Mycena genomes resolve the evolution of fungal bioluminescence.</title>
        <authorList>
            <person name="Tsai I.J."/>
        </authorList>
    </citation>
    <scope>NUCLEOTIDE SEQUENCE</scope>
    <source>
        <strain evidence="2">CCC161011</strain>
    </source>
</reference>
<feature type="transmembrane region" description="Helical" evidence="1">
    <location>
        <begin position="118"/>
        <end position="136"/>
    </location>
</feature>
<evidence type="ECO:0000256" key="1">
    <source>
        <dbReference type="SAM" id="Phobius"/>
    </source>
</evidence>
<feature type="transmembrane region" description="Helical" evidence="1">
    <location>
        <begin position="343"/>
        <end position="365"/>
    </location>
</feature>
<dbReference type="AlphaFoldDB" id="A0A8H7CVK8"/>
<feature type="transmembrane region" description="Helical" evidence="1">
    <location>
        <begin position="54"/>
        <end position="75"/>
    </location>
</feature>
<gene>
    <name evidence="2" type="ORF">MVEN_01176500</name>
</gene>
<keyword evidence="1" id="KW-0472">Membrane</keyword>
<keyword evidence="1" id="KW-0812">Transmembrane</keyword>
<evidence type="ECO:0000313" key="2">
    <source>
        <dbReference type="EMBL" id="KAF7352134.1"/>
    </source>
</evidence>
<feature type="transmembrane region" description="Helical" evidence="1">
    <location>
        <begin position="87"/>
        <end position="106"/>
    </location>
</feature>
<protein>
    <submittedName>
        <fullName evidence="2">Short-chain dehydrogenase/reductase family protein</fullName>
    </submittedName>
</protein>
<accession>A0A8H7CVK8</accession>
<feature type="transmembrane region" description="Helical" evidence="1">
    <location>
        <begin position="15"/>
        <end position="42"/>
    </location>
</feature>
<proteinExistence type="predicted"/>
<feature type="transmembrane region" description="Helical" evidence="1">
    <location>
        <begin position="371"/>
        <end position="390"/>
    </location>
</feature>
<comment type="caution">
    <text evidence="2">The sequence shown here is derived from an EMBL/GenBank/DDBJ whole genome shotgun (WGS) entry which is preliminary data.</text>
</comment>
<name>A0A8H7CVK8_9AGAR</name>
<dbReference type="Proteomes" id="UP000620124">
    <property type="component" value="Unassembled WGS sequence"/>
</dbReference>
<dbReference type="OrthoDB" id="3227921at2759"/>
<organism evidence="2 3">
    <name type="scientific">Mycena venus</name>
    <dbReference type="NCBI Taxonomy" id="2733690"/>
    <lineage>
        <taxon>Eukaryota</taxon>
        <taxon>Fungi</taxon>
        <taxon>Dikarya</taxon>
        <taxon>Basidiomycota</taxon>
        <taxon>Agaricomycotina</taxon>
        <taxon>Agaricomycetes</taxon>
        <taxon>Agaricomycetidae</taxon>
        <taxon>Agaricales</taxon>
        <taxon>Marasmiineae</taxon>
        <taxon>Mycenaceae</taxon>
        <taxon>Mycena</taxon>
    </lineage>
</organism>
<evidence type="ECO:0000313" key="3">
    <source>
        <dbReference type="Proteomes" id="UP000620124"/>
    </source>
</evidence>
<keyword evidence="1" id="KW-1133">Transmembrane helix</keyword>
<feature type="transmembrane region" description="Helical" evidence="1">
    <location>
        <begin position="177"/>
        <end position="203"/>
    </location>
</feature>